<dbReference type="InterPro" id="IPR001638">
    <property type="entry name" value="Solute-binding_3/MltF_N"/>
</dbReference>
<feature type="domain" description="Solute-binding protein family 3/N-terminal" evidence="2">
    <location>
        <begin position="33"/>
        <end position="238"/>
    </location>
</feature>
<dbReference type="RefSeq" id="WP_198099266.1">
    <property type="nucleotide sequence ID" value="NZ_JAEDAL010000001.1"/>
</dbReference>
<dbReference type="SUPFAM" id="SSF53850">
    <property type="entry name" value="Periplasmic binding protein-like II"/>
    <property type="match status" value="1"/>
</dbReference>
<keyword evidence="4" id="KW-1185">Reference proteome</keyword>
<gene>
    <name evidence="3" type="ORF">I7X43_02275</name>
</gene>
<evidence type="ECO:0000256" key="1">
    <source>
        <dbReference type="ARBA" id="ARBA00022729"/>
    </source>
</evidence>
<dbReference type="PANTHER" id="PTHR35936">
    <property type="entry name" value="MEMBRANE-BOUND LYTIC MUREIN TRANSGLYCOSYLASE F"/>
    <property type="match status" value="1"/>
</dbReference>
<dbReference type="EMBL" id="JAEDAL010000001">
    <property type="protein sequence ID" value="MBH9551664.1"/>
    <property type="molecule type" value="Genomic_DNA"/>
</dbReference>
<proteinExistence type="predicted"/>
<accession>A0A931IT58</accession>
<reference evidence="3" key="1">
    <citation type="submission" date="2020-12" db="EMBL/GenBank/DDBJ databases">
        <title>The genome sequence of Inhella sp. 4Y17.</title>
        <authorList>
            <person name="Liu Y."/>
        </authorList>
    </citation>
    <scope>NUCLEOTIDE SEQUENCE</scope>
    <source>
        <strain evidence="3">4Y10</strain>
    </source>
</reference>
<comment type="caution">
    <text evidence="3">The sequence shown here is derived from an EMBL/GenBank/DDBJ whole genome shotgun (WGS) entry which is preliminary data.</text>
</comment>
<dbReference type="SMART" id="SM00062">
    <property type="entry name" value="PBPb"/>
    <property type="match status" value="1"/>
</dbReference>
<sequence length="248" mass="26752">MSVGLTALGWTGGAVGQAPVPLRLVADVDPPFVMPAGHALGPGIDIDIAQTALRLGGGPPISVEILPFRRTLLMLERGEADFTVGLRRTPEREQLLSFSRAYGTEVRHQFLVRGASGVRVRTLQELQGRQVGLVRGFAYPPALLAAVGSGATWGPNRPALLRMLEAGHVEVVAMTAVVATWLLQELSLTEALRIERFELPSGTGTHMAFARTPAAVSGLEALNRGLEALHKRGWERFHAPYLNRHPAR</sequence>
<evidence type="ECO:0000259" key="2">
    <source>
        <dbReference type="SMART" id="SM00062"/>
    </source>
</evidence>
<dbReference type="AlphaFoldDB" id="A0A931IT58"/>
<organism evidence="3 4">
    <name type="scientific">Inhella gelatinilytica</name>
    <dbReference type="NCBI Taxonomy" id="2795030"/>
    <lineage>
        <taxon>Bacteria</taxon>
        <taxon>Pseudomonadati</taxon>
        <taxon>Pseudomonadota</taxon>
        <taxon>Betaproteobacteria</taxon>
        <taxon>Burkholderiales</taxon>
        <taxon>Sphaerotilaceae</taxon>
        <taxon>Inhella</taxon>
    </lineage>
</organism>
<name>A0A931IT58_9BURK</name>
<dbReference type="PANTHER" id="PTHR35936:SF25">
    <property type="entry name" value="ABC TRANSPORTER SUBSTRATE-BINDING PROTEIN"/>
    <property type="match status" value="1"/>
</dbReference>
<dbReference type="Proteomes" id="UP000620139">
    <property type="component" value="Unassembled WGS sequence"/>
</dbReference>
<evidence type="ECO:0000313" key="3">
    <source>
        <dbReference type="EMBL" id="MBH9551664.1"/>
    </source>
</evidence>
<evidence type="ECO:0000313" key="4">
    <source>
        <dbReference type="Proteomes" id="UP000620139"/>
    </source>
</evidence>
<dbReference type="Pfam" id="PF00497">
    <property type="entry name" value="SBP_bac_3"/>
    <property type="match status" value="1"/>
</dbReference>
<dbReference type="Gene3D" id="3.40.190.10">
    <property type="entry name" value="Periplasmic binding protein-like II"/>
    <property type="match status" value="2"/>
</dbReference>
<protein>
    <submittedName>
        <fullName evidence="3">Transporter substrate-binding domain-containing protein</fullName>
    </submittedName>
</protein>
<keyword evidence="1" id="KW-0732">Signal</keyword>